<protein>
    <submittedName>
        <fullName evidence="2">Uncharacterized protein</fullName>
    </submittedName>
</protein>
<reference evidence="2 3" key="1">
    <citation type="journal article" date="2021" name="Hortic Res">
        <title>The domestication of Cucurbita argyrosperma as revealed by the genome of its wild relative.</title>
        <authorList>
            <person name="Barrera-Redondo J."/>
            <person name="Sanchez-de la Vega G."/>
            <person name="Aguirre-Liguori J.A."/>
            <person name="Castellanos-Morales G."/>
            <person name="Gutierrez-Guerrero Y.T."/>
            <person name="Aguirre-Dugua X."/>
            <person name="Aguirre-Planter E."/>
            <person name="Tenaillon M.I."/>
            <person name="Lira-Saade R."/>
            <person name="Eguiarte L.E."/>
        </authorList>
    </citation>
    <scope>NUCLEOTIDE SEQUENCE [LARGE SCALE GENOMIC DNA]</scope>
    <source>
        <strain evidence="2">JBR-2021</strain>
    </source>
</reference>
<gene>
    <name evidence="2" type="ORF">SDJN03_18630</name>
</gene>
<organism evidence="2 3">
    <name type="scientific">Cucurbita argyrosperma subsp. sororia</name>
    <dbReference type="NCBI Taxonomy" id="37648"/>
    <lineage>
        <taxon>Eukaryota</taxon>
        <taxon>Viridiplantae</taxon>
        <taxon>Streptophyta</taxon>
        <taxon>Embryophyta</taxon>
        <taxon>Tracheophyta</taxon>
        <taxon>Spermatophyta</taxon>
        <taxon>Magnoliopsida</taxon>
        <taxon>eudicotyledons</taxon>
        <taxon>Gunneridae</taxon>
        <taxon>Pentapetalae</taxon>
        <taxon>rosids</taxon>
        <taxon>fabids</taxon>
        <taxon>Cucurbitales</taxon>
        <taxon>Cucurbitaceae</taxon>
        <taxon>Cucurbiteae</taxon>
        <taxon>Cucurbita</taxon>
    </lineage>
</organism>
<accession>A0AAV6MRF6</accession>
<feature type="compositionally biased region" description="Polar residues" evidence="1">
    <location>
        <begin position="52"/>
        <end position="61"/>
    </location>
</feature>
<evidence type="ECO:0000313" key="2">
    <source>
        <dbReference type="EMBL" id="KAG6585897.1"/>
    </source>
</evidence>
<evidence type="ECO:0000313" key="3">
    <source>
        <dbReference type="Proteomes" id="UP000685013"/>
    </source>
</evidence>
<evidence type="ECO:0000256" key="1">
    <source>
        <dbReference type="SAM" id="MobiDB-lite"/>
    </source>
</evidence>
<feature type="compositionally biased region" description="Basic and acidic residues" evidence="1">
    <location>
        <begin position="80"/>
        <end position="92"/>
    </location>
</feature>
<sequence>MRQTHRREAVTSSIRSVRRILVKEQSNETRKNKLKIKSSSISQSKELKNRISQDTLQTVPSRTGVKEGTGAGAKQAVRQGTEDKKGEAILDE</sequence>
<dbReference type="Proteomes" id="UP000685013">
    <property type="component" value="Chromosome 12"/>
</dbReference>
<comment type="caution">
    <text evidence="2">The sequence shown here is derived from an EMBL/GenBank/DDBJ whole genome shotgun (WGS) entry which is preliminary data.</text>
</comment>
<name>A0AAV6MRF6_9ROSI</name>
<proteinExistence type="predicted"/>
<feature type="non-terminal residue" evidence="2">
    <location>
        <position position="1"/>
    </location>
</feature>
<dbReference type="AlphaFoldDB" id="A0AAV6MRF6"/>
<feature type="region of interest" description="Disordered" evidence="1">
    <location>
        <begin position="27"/>
        <end position="92"/>
    </location>
</feature>
<keyword evidence="3" id="KW-1185">Reference proteome</keyword>
<dbReference type="EMBL" id="JAGKQH010000012">
    <property type="protein sequence ID" value="KAG6585897.1"/>
    <property type="molecule type" value="Genomic_DNA"/>
</dbReference>